<dbReference type="AlphaFoldDB" id="A0A8A4TW02"/>
<feature type="compositionally biased region" description="Basic and acidic residues" evidence="1">
    <location>
        <begin position="79"/>
        <end position="100"/>
    </location>
</feature>
<name>A0A8A4TW02_SULCO</name>
<evidence type="ECO:0000313" key="3">
    <source>
        <dbReference type="Proteomes" id="UP000663929"/>
    </source>
</evidence>
<dbReference type="Proteomes" id="UP000663929">
    <property type="component" value="Chromosome"/>
</dbReference>
<dbReference type="RefSeq" id="WP_237380628.1">
    <property type="nucleotide sequence ID" value="NZ_CP071793.1"/>
</dbReference>
<proteinExistence type="predicted"/>
<dbReference type="EMBL" id="CP071793">
    <property type="protein sequence ID" value="QTD50705.1"/>
    <property type="molecule type" value="Genomic_DNA"/>
</dbReference>
<reference evidence="2" key="1">
    <citation type="submission" date="2021-03" db="EMBL/GenBank/DDBJ databases">
        <title>Acanthopleuribacteraceae sp. M133.</title>
        <authorList>
            <person name="Wang G."/>
        </authorList>
    </citation>
    <scope>NUCLEOTIDE SEQUENCE</scope>
    <source>
        <strain evidence="2">M133</strain>
    </source>
</reference>
<gene>
    <name evidence="2" type="ORF">J3U87_34395</name>
</gene>
<organism evidence="2 3">
    <name type="scientific">Sulfidibacter corallicola</name>
    <dbReference type="NCBI Taxonomy" id="2818388"/>
    <lineage>
        <taxon>Bacteria</taxon>
        <taxon>Pseudomonadati</taxon>
        <taxon>Acidobacteriota</taxon>
        <taxon>Holophagae</taxon>
        <taxon>Acanthopleuribacterales</taxon>
        <taxon>Acanthopleuribacteraceae</taxon>
        <taxon>Sulfidibacter</taxon>
    </lineage>
</organism>
<dbReference type="KEGG" id="scor:J3U87_34395"/>
<accession>A0A8A4TW02</accession>
<protein>
    <submittedName>
        <fullName evidence="2">Uncharacterized protein</fullName>
    </submittedName>
</protein>
<evidence type="ECO:0000256" key="1">
    <source>
        <dbReference type="SAM" id="MobiDB-lite"/>
    </source>
</evidence>
<feature type="region of interest" description="Disordered" evidence="1">
    <location>
        <begin position="79"/>
        <end position="113"/>
    </location>
</feature>
<sequence>MMHINVIAITGKTYPARRALKRAVGGPRFTHFEKEPEPTWYVPIEKLEAISEVVEQYGLDAEQTTLTVEENPFRELEREEIRQRRAENNTRKAERLESRAASKRGKASNLCPSGKGRLITSEMVHLDGHAFRFQASGISKTLVYR</sequence>
<keyword evidence="3" id="KW-1185">Reference proteome</keyword>
<evidence type="ECO:0000313" key="2">
    <source>
        <dbReference type="EMBL" id="QTD50705.1"/>
    </source>
</evidence>